<comment type="caution">
    <text evidence="1">The sequence shown here is derived from an EMBL/GenBank/DDBJ whole genome shotgun (WGS) entry which is preliminary data.</text>
</comment>
<proteinExistence type="predicted"/>
<gene>
    <name evidence="1" type="ORF">MSG28_015679</name>
</gene>
<keyword evidence="2" id="KW-1185">Reference proteome</keyword>
<protein>
    <submittedName>
        <fullName evidence="1">Uncharacterized protein</fullName>
    </submittedName>
</protein>
<organism evidence="1 2">
    <name type="scientific">Choristoneura fumiferana</name>
    <name type="common">Spruce budworm moth</name>
    <name type="synonym">Archips fumiferana</name>
    <dbReference type="NCBI Taxonomy" id="7141"/>
    <lineage>
        <taxon>Eukaryota</taxon>
        <taxon>Metazoa</taxon>
        <taxon>Ecdysozoa</taxon>
        <taxon>Arthropoda</taxon>
        <taxon>Hexapoda</taxon>
        <taxon>Insecta</taxon>
        <taxon>Pterygota</taxon>
        <taxon>Neoptera</taxon>
        <taxon>Endopterygota</taxon>
        <taxon>Lepidoptera</taxon>
        <taxon>Glossata</taxon>
        <taxon>Ditrysia</taxon>
        <taxon>Tortricoidea</taxon>
        <taxon>Tortricidae</taxon>
        <taxon>Tortricinae</taxon>
        <taxon>Choristoneura</taxon>
    </lineage>
</organism>
<reference evidence="1 2" key="1">
    <citation type="journal article" date="2022" name="Genome Biol. Evol.">
        <title>The Spruce Budworm Genome: Reconstructing the Evolutionary History of Antifreeze Proteins.</title>
        <authorList>
            <person name="Beliveau C."/>
            <person name="Gagne P."/>
            <person name="Picq S."/>
            <person name="Vernygora O."/>
            <person name="Keeling C.I."/>
            <person name="Pinkney K."/>
            <person name="Doucet D."/>
            <person name="Wen F."/>
            <person name="Johnston J.S."/>
            <person name="Maaroufi H."/>
            <person name="Boyle B."/>
            <person name="Laroche J."/>
            <person name="Dewar K."/>
            <person name="Juretic N."/>
            <person name="Blackburn G."/>
            <person name="Nisole A."/>
            <person name="Brunet B."/>
            <person name="Brandao M."/>
            <person name="Lumley L."/>
            <person name="Duan J."/>
            <person name="Quan G."/>
            <person name="Lucarotti C.J."/>
            <person name="Roe A.D."/>
            <person name="Sperling F.A.H."/>
            <person name="Levesque R.C."/>
            <person name="Cusson M."/>
        </authorList>
    </citation>
    <scope>NUCLEOTIDE SEQUENCE [LARGE SCALE GENOMIC DNA]</scope>
    <source>
        <strain evidence="1">Glfc:IPQL:Cfum</strain>
    </source>
</reference>
<dbReference type="EMBL" id="CM046129">
    <property type="protein sequence ID" value="KAI8433681.1"/>
    <property type="molecule type" value="Genomic_DNA"/>
</dbReference>
<evidence type="ECO:0000313" key="2">
    <source>
        <dbReference type="Proteomes" id="UP001064048"/>
    </source>
</evidence>
<accession>A0ACC0KC97</accession>
<sequence>MSPLLYILILSSVTADIPTPSSLLGPKHYNHHAYEQYLKEVEPTKQGPILFPNDAPPPPRTPLIVTSRPLLDSIARSDLNNSVAEQSIISRVYQPQYFRQYDYENSPVDLQLLQLEAVDIHHDPSGFNQDTTGDRRAGSFLAQRISLAIQRGNAASIFGTMPQGPFLDLL</sequence>
<dbReference type="Proteomes" id="UP001064048">
    <property type="component" value="Chromosome 29"/>
</dbReference>
<name>A0ACC0KC97_CHOFU</name>
<evidence type="ECO:0000313" key="1">
    <source>
        <dbReference type="EMBL" id="KAI8433681.1"/>
    </source>
</evidence>